<protein>
    <submittedName>
        <fullName evidence="6">Uncharacterized protein</fullName>
    </submittedName>
</protein>
<accession>A0A9X3EJY6</accession>
<dbReference type="Proteomes" id="UP001150830">
    <property type="component" value="Unassembled WGS sequence"/>
</dbReference>
<keyword evidence="2 5" id="KW-0812">Transmembrane</keyword>
<evidence type="ECO:0000256" key="2">
    <source>
        <dbReference type="ARBA" id="ARBA00022692"/>
    </source>
</evidence>
<comment type="subcellular location">
    <subcellularLocation>
        <location evidence="1">Membrane</location>
        <topology evidence="1">Multi-pass membrane protein</topology>
    </subcellularLocation>
</comment>
<organism evidence="6 7">
    <name type="scientific">Parathalassolituus penaei</name>
    <dbReference type="NCBI Taxonomy" id="2997323"/>
    <lineage>
        <taxon>Bacteria</taxon>
        <taxon>Pseudomonadati</taxon>
        <taxon>Pseudomonadota</taxon>
        <taxon>Gammaproteobacteria</taxon>
        <taxon>Oceanospirillales</taxon>
        <taxon>Oceanospirillaceae</taxon>
        <taxon>Parathalassolituus</taxon>
    </lineage>
</organism>
<keyword evidence="7" id="KW-1185">Reference proteome</keyword>
<evidence type="ECO:0000313" key="7">
    <source>
        <dbReference type="Proteomes" id="UP001150830"/>
    </source>
</evidence>
<comment type="caution">
    <text evidence="6">The sequence shown here is derived from an EMBL/GenBank/DDBJ whole genome shotgun (WGS) entry which is preliminary data.</text>
</comment>
<evidence type="ECO:0000256" key="1">
    <source>
        <dbReference type="ARBA" id="ARBA00004141"/>
    </source>
</evidence>
<evidence type="ECO:0000313" key="6">
    <source>
        <dbReference type="EMBL" id="MCY0963988.1"/>
    </source>
</evidence>
<dbReference type="GO" id="GO:0016020">
    <property type="term" value="C:membrane"/>
    <property type="evidence" value="ECO:0007669"/>
    <property type="project" value="UniProtKB-SubCell"/>
</dbReference>
<reference evidence="6" key="1">
    <citation type="submission" date="2022-11" db="EMBL/GenBank/DDBJ databases">
        <title>Parathalassolutuus dongxingensis gen. nov., sp. nov., a novel member of family Oceanospirillaceae isolated from a coastal shrimp pond in Guangxi, China.</title>
        <authorList>
            <person name="Chen H."/>
        </authorList>
    </citation>
    <scope>NUCLEOTIDE SEQUENCE</scope>
    <source>
        <strain evidence="6">G-43</strain>
    </source>
</reference>
<keyword evidence="3 5" id="KW-1133">Transmembrane helix</keyword>
<dbReference type="EMBL" id="JAPNOA010000007">
    <property type="protein sequence ID" value="MCY0963988.1"/>
    <property type="molecule type" value="Genomic_DNA"/>
</dbReference>
<dbReference type="InterPro" id="IPR006043">
    <property type="entry name" value="NCS2"/>
</dbReference>
<evidence type="ECO:0000256" key="4">
    <source>
        <dbReference type="ARBA" id="ARBA00023136"/>
    </source>
</evidence>
<gene>
    <name evidence="6" type="ORF">OUO13_02195</name>
</gene>
<dbReference type="AlphaFoldDB" id="A0A9X3EJY6"/>
<feature type="transmembrane region" description="Helical" evidence="5">
    <location>
        <begin position="28"/>
        <end position="47"/>
    </location>
</feature>
<dbReference type="GO" id="GO:0015205">
    <property type="term" value="F:nucleobase transmembrane transporter activity"/>
    <property type="evidence" value="ECO:0007669"/>
    <property type="project" value="UniProtKB-ARBA"/>
</dbReference>
<keyword evidence="4 5" id="KW-0472">Membrane</keyword>
<evidence type="ECO:0000256" key="3">
    <source>
        <dbReference type="ARBA" id="ARBA00022989"/>
    </source>
</evidence>
<proteinExistence type="predicted"/>
<sequence length="87" mass="9568">MQHVLASIIGNITPALIVSGVLDQGEHMPYLISMALMMSGVATFLQVRVPFGVDTSMVCAFMDSLPQKLAIRQSLWISLFLKTLLLF</sequence>
<dbReference type="Pfam" id="PF00860">
    <property type="entry name" value="Xan_ur_permease"/>
    <property type="match status" value="1"/>
</dbReference>
<evidence type="ECO:0000256" key="5">
    <source>
        <dbReference type="SAM" id="Phobius"/>
    </source>
</evidence>
<name>A0A9X3EJY6_9GAMM</name>